<keyword evidence="8" id="KW-1185">Reference proteome</keyword>
<dbReference type="InterPro" id="IPR019775">
    <property type="entry name" value="WD40_repeat_CS"/>
</dbReference>
<dbReference type="PROSITE" id="PS50082">
    <property type="entry name" value="WD_REPEATS_2"/>
    <property type="match status" value="5"/>
</dbReference>
<feature type="compositionally biased region" description="Polar residues" evidence="4">
    <location>
        <begin position="994"/>
        <end position="1004"/>
    </location>
</feature>
<evidence type="ECO:0000256" key="1">
    <source>
        <dbReference type="ARBA" id="ARBA00022574"/>
    </source>
</evidence>
<dbReference type="EMBL" id="FMZZ01000001">
    <property type="protein sequence ID" value="SDC17720.1"/>
    <property type="molecule type" value="Genomic_DNA"/>
</dbReference>
<sequence>MINAEPFAGHPGLVRAVALSPDGTRAVTGGDDGTVRVWPLAEDEPPLVIAAHPGGVRAVAFLGEHIVSAGVDGLRAWTAGGTLVRKPWSKPVAAAAVRGDEVWFAESNGEVRGWSDDQVIYANRLVSGATALSAGRGLVVVGGENGEVVAVGARHKVADHPGGVLAVAVSADGGTVASAGADGAVRVWNAERNQVTHTFQGTAGPVRAVALSADGSLVVFPGEDGRLLHWRPAENTAVDIAVEPGGIHALAMDATRIAAAGGNRRVGIIDVATGARTLTLTGHGGGVRSLLLDGGRLVTGGDDLAVRVWNVEDGRPLATLTGPVAAIRALDSDDDGVVGFCTDGTQWRWRPGVEQGAREESRLPHADTAAYAAHGQLVIGCVDDTIRAGRTGEIREVGRHDWVQAVAISPQADRLASSGRDRAVRVLRWVGGQYVPDAAITLDAVALSLAFAPNGSVIAGCADGVVRVFAAEDGAVPQSLTGHGASVHAVTATADGRIAAGAADGGIRVWTMAEPDAPMVLEGHVDRVRALLVAPDDRRLVSGGDDGTIRIWDLATGHQVAGTGFTRPPRERPRAGVTNDEASAHDLLGFAGDVDTLAALIADRATVPPLSIALLGPWGSGKSSFLHQLRRRVDTLAQLSRNNPEHGAYVGNVHQVTFNAWQYSDDHLWVGLVEHLFANLAHRPADSPDAAARAAAKTRLTELRGRSDELGAELDRVKRTEGLAATLRSPALLRLLWRERTVLRDRGGLAVALGIPPVAIVAAVVSWVLWGPALAAFVATGIAVVAAAVPVVKWVAEAWRTAADARGSLTEKVAARKELLDAEIAKAQAELAAVDPAERLDELIRSVRAGRFEQYRGVLGQAHEHLRALSDDMRKALAEWRPGERADGPLERIVLHIDDLDRCPPHRVVDVLAAVHLLLALPLFVVVVAVDPRWLRRALAQHQRELFPGADAEDNDARPLDYLDKIFQIPFALRPMGSGADALIDALLPPSSTLTVHRQAPSTRRTGEPAAARVSAAPERAPEPEAPAPPRGPVTQHGLPPDRLRLRDAERAFVKRLRPLLDTPRAVKKLVNLYRLVRTDVAEDALDEFVGDDLGHGAGAYQAVLVLLAVTVTAPHRARTLMLALRETPDDQAITDVLAALAADDPAWDPLVDLLRRIGGAVVLRTDAGTYRRWAGTVSRFSFDTDDLVESDDQSSESD</sequence>
<dbReference type="PANTHER" id="PTHR22847:SF637">
    <property type="entry name" value="WD REPEAT DOMAIN 5B"/>
    <property type="match status" value="1"/>
</dbReference>
<feature type="compositionally biased region" description="Low complexity" evidence="4">
    <location>
        <begin position="1008"/>
        <end position="1019"/>
    </location>
</feature>
<feature type="transmembrane region" description="Helical" evidence="5">
    <location>
        <begin position="911"/>
        <end position="930"/>
    </location>
</feature>
<evidence type="ECO:0000256" key="3">
    <source>
        <dbReference type="PROSITE-ProRule" id="PRU00221"/>
    </source>
</evidence>
<dbReference type="CDD" id="cd00200">
    <property type="entry name" value="WD40"/>
    <property type="match status" value="2"/>
</dbReference>
<feature type="repeat" description="WD" evidence="3">
    <location>
        <begin position="7"/>
        <end position="48"/>
    </location>
</feature>
<accession>A0A1G6JG79</accession>
<dbReference type="InterPro" id="IPR001680">
    <property type="entry name" value="WD40_rpt"/>
</dbReference>
<feature type="repeat" description="WD" evidence="3">
    <location>
        <begin position="280"/>
        <end position="319"/>
    </location>
</feature>
<feature type="domain" description="KAP NTPase" evidence="6">
    <location>
        <begin position="595"/>
        <end position="979"/>
    </location>
</feature>
<evidence type="ECO:0000256" key="5">
    <source>
        <dbReference type="SAM" id="Phobius"/>
    </source>
</evidence>
<evidence type="ECO:0000313" key="8">
    <source>
        <dbReference type="Proteomes" id="UP000199501"/>
    </source>
</evidence>
<keyword evidence="5" id="KW-1133">Transmembrane helix</keyword>
<dbReference type="RefSeq" id="WP_091447516.1">
    <property type="nucleotide sequence ID" value="NZ_FMZZ01000001.1"/>
</dbReference>
<keyword evidence="5" id="KW-0812">Transmembrane</keyword>
<dbReference type="STRING" id="1271860.SAMN05216174_101391"/>
<evidence type="ECO:0000256" key="2">
    <source>
        <dbReference type="ARBA" id="ARBA00022737"/>
    </source>
</evidence>
<dbReference type="Gene3D" id="2.130.10.10">
    <property type="entry name" value="YVTN repeat-like/Quinoprotein amine dehydrogenase"/>
    <property type="match status" value="3"/>
</dbReference>
<evidence type="ECO:0000259" key="6">
    <source>
        <dbReference type="Pfam" id="PF07693"/>
    </source>
</evidence>
<feature type="transmembrane region" description="Helical" evidence="5">
    <location>
        <begin position="748"/>
        <end position="770"/>
    </location>
</feature>
<dbReference type="InterPro" id="IPR020472">
    <property type="entry name" value="WD40_PAC1"/>
</dbReference>
<dbReference type="SUPFAM" id="SSF50998">
    <property type="entry name" value="Quinoprotein alcohol dehydrogenase-like"/>
    <property type="match status" value="2"/>
</dbReference>
<dbReference type="AlphaFoldDB" id="A0A1G6JG79"/>
<dbReference type="InterPro" id="IPR015943">
    <property type="entry name" value="WD40/YVTN_repeat-like_dom_sf"/>
</dbReference>
<dbReference type="Proteomes" id="UP000199501">
    <property type="component" value="Unassembled WGS sequence"/>
</dbReference>
<keyword evidence="5" id="KW-0472">Membrane</keyword>
<evidence type="ECO:0000256" key="4">
    <source>
        <dbReference type="SAM" id="MobiDB-lite"/>
    </source>
</evidence>
<dbReference type="PANTHER" id="PTHR22847">
    <property type="entry name" value="WD40 REPEAT PROTEIN"/>
    <property type="match status" value="1"/>
</dbReference>
<dbReference type="SMART" id="SM00320">
    <property type="entry name" value="WD40"/>
    <property type="match status" value="10"/>
</dbReference>
<dbReference type="Pfam" id="PF00400">
    <property type="entry name" value="WD40"/>
    <property type="match status" value="8"/>
</dbReference>
<organism evidence="7 8">
    <name type="scientific">Actinokineospora iranica</name>
    <dbReference type="NCBI Taxonomy" id="1271860"/>
    <lineage>
        <taxon>Bacteria</taxon>
        <taxon>Bacillati</taxon>
        <taxon>Actinomycetota</taxon>
        <taxon>Actinomycetes</taxon>
        <taxon>Pseudonocardiales</taxon>
        <taxon>Pseudonocardiaceae</taxon>
        <taxon>Actinokineospora</taxon>
    </lineage>
</organism>
<evidence type="ECO:0000313" key="7">
    <source>
        <dbReference type="EMBL" id="SDC17720.1"/>
    </source>
</evidence>
<feature type="repeat" description="WD" evidence="3">
    <location>
        <begin position="521"/>
        <end position="562"/>
    </location>
</feature>
<dbReference type="InterPro" id="IPR011047">
    <property type="entry name" value="Quinoprotein_ADH-like_sf"/>
</dbReference>
<feature type="repeat" description="WD" evidence="3">
    <location>
        <begin position="480"/>
        <end position="520"/>
    </location>
</feature>
<dbReference type="InterPro" id="IPR011646">
    <property type="entry name" value="KAP_P-loop"/>
</dbReference>
<dbReference type="Pfam" id="PF07693">
    <property type="entry name" value="KAP_NTPase"/>
    <property type="match status" value="1"/>
</dbReference>
<name>A0A1G6JG79_9PSEU</name>
<feature type="region of interest" description="Disordered" evidence="4">
    <location>
        <begin position="994"/>
        <end position="1043"/>
    </location>
</feature>
<protein>
    <submittedName>
        <fullName evidence="7">WD40 repeat</fullName>
    </submittedName>
</protein>
<keyword evidence="2" id="KW-0677">Repeat</keyword>
<reference evidence="8" key="1">
    <citation type="submission" date="2016-10" db="EMBL/GenBank/DDBJ databases">
        <authorList>
            <person name="Varghese N."/>
            <person name="Submissions S."/>
        </authorList>
    </citation>
    <scope>NUCLEOTIDE SEQUENCE [LARGE SCALE GENOMIC DNA]</scope>
    <source>
        <strain evidence="8">IBRC-M 10403</strain>
    </source>
</reference>
<dbReference type="PROSITE" id="PS50294">
    <property type="entry name" value="WD_REPEATS_REGION"/>
    <property type="match status" value="5"/>
</dbReference>
<feature type="repeat" description="WD" evidence="3">
    <location>
        <begin position="157"/>
        <end position="198"/>
    </location>
</feature>
<gene>
    <name evidence="7" type="ORF">SAMN05216174_101391</name>
</gene>
<dbReference type="PRINTS" id="PR00320">
    <property type="entry name" value="GPROTEINBRPT"/>
</dbReference>
<proteinExistence type="predicted"/>
<dbReference type="PROSITE" id="PS00678">
    <property type="entry name" value="WD_REPEATS_1"/>
    <property type="match status" value="2"/>
</dbReference>
<feature type="transmembrane region" description="Helical" evidence="5">
    <location>
        <begin position="776"/>
        <end position="796"/>
    </location>
</feature>
<keyword evidence="1 3" id="KW-0853">WD repeat</keyword>